<evidence type="ECO:0000313" key="3">
    <source>
        <dbReference type="Proteomes" id="UP000247409"/>
    </source>
</evidence>
<evidence type="ECO:0000313" key="2">
    <source>
        <dbReference type="EMBL" id="PXF42238.1"/>
    </source>
</evidence>
<evidence type="ECO:0000256" key="1">
    <source>
        <dbReference type="SAM" id="SignalP"/>
    </source>
</evidence>
<reference evidence="2 3" key="1">
    <citation type="journal article" date="2018" name="Mol. Biol. Evol.">
        <title>Analysis of the draft genome of the red seaweed Gracilariopsis chorda provides insights into genome size evolution in Rhodophyta.</title>
        <authorList>
            <person name="Lee J."/>
            <person name="Yang E.C."/>
            <person name="Graf L."/>
            <person name="Yang J.H."/>
            <person name="Qiu H."/>
            <person name="Zel Zion U."/>
            <person name="Chan C.X."/>
            <person name="Stephens T.G."/>
            <person name="Weber A.P.M."/>
            <person name="Boo G.H."/>
            <person name="Boo S.M."/>
            <person name="Kim K.M."/>
            <person name="Shin Y."/>
            <person name="Jung M."/>
            <person name="Lee S.J."/>
            <person name="Yim H.S."/>
            <person name="Lee J.H."/>
            <person name="Bhattacharya D."/>
            <person name="Yoon H.S."/>
        </authorList>
    </citation>
    <scope>NUCLEOTIDE SEQUENCE [LARGE SCALE GENOMIC DNA]</scope>
    <source>
        <strain evidence="2 3">SKKU-2015</strain>
        <tissue evidence="2">Whole body</tissue>
    </source>
</reference>
<name>A0A2V3IJL5_9FLOR</name>
<organism evidence="2 3">
    <name type="scientific">Gracilariopsis chorda</name>
    <dbReference type="NCBI Taxonomy" id="448386"/>
    <lineage>
        <taxon>Eukaryota</taxon>
        <taxon>Rhodophyta</taxon>
        <taxon>Florideophyceae</taxon>
        <taxon>Rhodymeniophycidae</taxon>
        <taxon>Gracilariales</taxon>
        <taxon>Gracilariaceae</taxon>
        <taxon>Gracilariopsis</taxon>
    </lineage>
</organism>
<dbReference type="EMBL" id="NBIV01000171">
    <property type="protein sequence ID" value="PXF42238.1"/>
    <property type="molecule type" value="Genomic_DNA"/>
</dbReference>
<proteinExistence type="predicted"/>
<gene>
    <name evidence="2" type="ORF">BWQ96_08034</name>
</gene>
<accession>A0A2V3IJL5</accession>
<feature type="chain" id="PRO_5015960301" evidence="1">
    <location>
        <begin position="21"/>
        <end position="187"/>
    </location>
</feature>
<dbReference type="Proteomes" id="UP000247409">
    <property type="component" value="Unassembled WGS sequence"/>
</dbReference>
<keyword evidence="1" id="KW-0732">Signal</keyword>
<dbReference type="AlphaFoldDB" id="A0A2V3IJL5"/>
<protein>
    <submittedName>
        <fullName evidence="2">Uncharacterized protein</fullName>
    </submittedName>
</protein>
<sequence>MGGFAGVTGLTVTLIFFASGSFHMIGEPSTWVRKDSSGRIVATYTEYDRDDWSVYVHDQNNARMVLDTWTRTVRYPNSNAEDAIFTMTKAFSITGYGLTYAIYKDFAEREGKIIQVWGEKKWQWTRPGEKNPVIMTEYKRDQWSVYLKDGGSRTLQIDYHTKQVILRGSDYIAKYDLTGAKGYRYRD</sequence>
<feature type="signal peptide" evidence="1">
    <location>
        <begin position="1"/>
        <end position="20"/>
    </location>
</feature>
<keyword evidence="3" id="KW-1185">Reference proteome</keyword>
<comment type="caution">
    <text evidence="2">The sequence shown here is derived from an EMBL/GenBank/DDBJ whole genome shotgun (WGS) entry which is preliminary data.</text>
</comment>